<evidence type="ECO:0000256" key="2">
    <source>
        <dbReference type="ARBA" id="ARBA00006677"/>
    </source>
</evidence>
<dbReference type="AlphaFoldDB" id="A0A642ULL8"/>
<dbReference type="Pfam" id="PF05916">
    <property type="entry name" value="Sld5"/>
    <property type="match status" value="1"/>
</dbReference>
<keyword evidence="6 7" id="KW-0539">Nucleus</keyword>
<proteinExistence type="inferred from homology"/>
<comment type="similarity">
    <text evidence="2 7">Belongs to the GINS1/PSF1 family.</text>
</comment>
<organism evidence="10 11">
    <name type="scientific">Diutina rugosa</name>
    <name type="common">Yeast</name>
    <name type="synonym">Candida rugosa</name>
    <dbReference type="NCBI Taxonomy" id="5481"/>
    <lineage>
        <taxon>Eukaryota</taxon>
        <taxon>Fungi</taxon>
        <taxon>Dikarya</taxon>
        <taxon>Ascomycota</taxon>
        <taxon>Saccharomycotina</taxon>
        <taxon>Pichiomycetes</taxon>
        <taxon>Debaryomycetaceae</taxon>
        <taxon>Diutina</taxon>
    </lineage>
</organism>
<comment type="subcellular location">
    <subcellularLocation>
        <location evidence="1 7">Nucleus</location>
    </subcellularLocation>
</comment>
<evidence type="ECO:0000256" key="4">
    <source>
        <dbReference type="ARBA" id="ARBA00015143"/>
    </source>
</evidence>
<dbReference type="VEuPathDB" id="FungiDB:DIURU_003281"/>
<dbReference type="PANTHER" id="PTHR12914">
    <property type="entry name" value="PARTNER OF SLD5"/>
    <property type="match status" value="1"/>
</dbReference>
<dbReference type="GO" id="GO:1902983">
    <property type="term" value="P:DNA strand elongation involved in mitotic DNA replication"/>
    <property type="evidence" value="ECO:0007669"/>
    <property type="project" value="TreeGrafter"/>
</dbReference>
<dbReference type="InterPro" id="IPR036224">
    <property type="entry name" value="GINS_bundle-like_dom_sf"/>
</dbReference>
<reference evidence="10 11" key="1">
    <citation type="submission" date="2019-07" db="EMBL/GenBank/DDBJ databases">
        <title>Genome assembly of two rare yeast pathogens: Diutina rugosa and Trichomonascus ciferrii.</title>
        <authorList>
            <person name="Mixao V."/>
            <person name="Saus E."/>
            <person name="Hansen A."/>
            <person name="Lass-Flor C."/>
            <person name="Gabaldon T."/>
        </authorList>
    </citation>
    <scope>NUCLEOTIDE SEQUENCE [LARGE SCALE GENOMIC DNA]</scope>
    <source>
        <strain evidence="10 11">CBS 613</strain>
    </source>
</reference>
<dbReference type="Pfam" id="PF24997">
    <property type="entry name" value="PSF1_C"/>
    <property type="match status" value="1"/>
</dbReference>
<dbReference type="PANTHER" id="PTHR12914:SF2">
    <property type="entry name" value="DNA REPLICATION COMPLEX GINS PROTEIN PSF1"/>
    <property type="match status" value="1"/>
</dbReference>
<evidence type="ECO:0000256" key="3">
    <source>
        <dbReference type="ARBA" id="ARBA00011352"/>
    </source>
</evidence>
<accession>A0A642ULL8</accession>
<keyword evidence="11" id="KW-1185">Reference proteome</keyword>
<comment type="subunit">
    <text evidence="3">Component of the GINS complex which is a heterotetramer of SLD5, PSF1, PSF2 and PSF3.</text>
</comment>
<dbReference type="OMA" id="MFCEKAT"/>
<name>A0A642ULL8_DIURU</name>
<dbReference type="GeneID" id="54781932"/>
<feature type="domain" description="DNA replication complex GINS protein PSF1 C-terminal" evidence="9">
    <location>
        <begin position="142"/>
        <end position="188"/>
    </location>
</feature>
<evidence type="ECO:0000313" key="10">
    <source>
        <dbReference type="EMBL" id="KAA8901336.1"/>
    </source>
</evidence>
<dbReference type="CDD" id="cd21696">
    <property type="entry name" value="GINS_B_Psf1"/>
    <property type="match status" value="1"/>
</dbReference>
<evidence type="ECO:0000256" key="5">
    <source>
        <dbReference type="ARBA" id="ARBA00022705"/>
    </source>
</evidence>
<sequence>MYGDLGYKLVLDAKRGQANPGLSIYQSDLVNDIVQEINDLHRDMSFLEQTSDDSKVAQCQTFVTQLCMRRNKRCLLGYQRARASRIDEVVWGGNTGSSRSVENLSHAEQEYFRQYQNLVMDYNASFPDLDLAGSLEPPTGIFIDVRVLKDGGEVQTEYGSFNLIKDSQFYVRRNDVERLIQQGYLEEI</sequence>
<dbReference type="Proteomes" id="UP000449547">
    <property type="component" value="Unassembled WGS sequence"/>
</dbReference>
<dbReference type="OrthoDB" id="10252587at2759"/>
<dbReference type="EMBL" id="SWFT01000104">
    <property type="protein sequence ID" value="KAA8901336.1"/>
    <property type="molecule type" value="Genomic_DNA"/>
</dbReference>
<evidence type="ECO:0000259" key="9">
    <source>
        <dbReference type="Pfam" id="PF24997"/>
    </source>
</evidence>
<comment type="function">
    <text evidence="7">Required for correct functioning of the GINS complex, a complex that plays an essential role in the initiation of DNA replication, and progression of DNA replication forks. GINS complex seems to bind preferentially to single-stranded DNA.</text>
</comment>
<dbReference type="GO" id="GO:0000811">
    <property type="term" value="C:GINS complex"/>
    <property type="evidence" value="ECO:0007669"/>
    <property type="project" value="UniProtKB-UniRule"/>
</dbReference>
<dbReference type="SUPFAM" id="SSF158573">
    <property type="entry name" value="GINS helical bundle-like"/>
    <property type="match status" value="1"/>
</dbReference>
<dbReference type="InterPro" id="IPR056783">
    <property type="entry name" value="PSF1_C"/>
</dbReference>
<evidence type="ECO:0000259" key="8">
    <source>
        <dbReference type="Pfam" id="PF05916"/>
    </source>
</evidence>
<protein>
    <recommendedName>
        <fullName evidence="4 7">DNA replication complex GINS protein PSF1</fullName>
    </recommendedName>
</protein>
<evidence type="ECO:0000256" key="6">
    <source>
        <dbReference type="ARBA" id="ARBA00023242"/>
    </source>
</evidence>
<evidence type="ECO:0000256" key="1">
    <source>
        <dbReference type="ARBA" id="ARBA00004123"/>
    </source>
</evidence>
<dbReference type="InterPro" id="IPR021151">
    <property type="entry name" value="GINS_A"/>
</dbReference>
<feature type="domain" description="GINS subunit" evidence="8">
    <location>
        <begin position="51"/>
        <end position="124"/>
    </location>
</feature>
<comment type="caution">
    <text evidence="10">The sequence shown here is derived from an EMBL/GenBank/DDBJ whole genome shotgun (WGS) entry which is preliminary data.</text>
</comment>
<dbReference type="InterPro" id="IPR005339">
    <property type="entry name" value="GINS_Psf1"/>
</dbReference>
<dbReference type="CDD" id="cd11710">
    <property type="entry name" value="GINS_A_psf1"/>
    <property type="match status" value="1"/>
</dbReference>
<gene>
    <name evidence="10" type="ORF">DIURU_003281</name>
</gene>
<dbReference type="RefSeq" id="XP_034011907.1">
    <property type="nucleotide sequence ID" value="XM_034156026.1"/>
</dbReference>
<evidence type="ECO:0000256" key="7">
    <source>
        <dbReference type="RuleBase" id="RU368085"/>
    </source>
</evidence>
<dbReference type="Gene3D" id="1.20.58.1030">
    <property type="match status" value="1"/>
</dbReference>
<keyword evidence="5 7" id="KW-0235">DNA replication</keyword>
<evidence type="ECO:0000313" key="11">
    <source>
        <dbReference type="Proteomes" id="UP000449547"/>
    </source>
</evidence>